<dbReference type="EMBL" id="CM001402">
    <property type="protein sequence ID" value="EHO42883.1"/>
    <property type="molecule type" value="Genomic_DNA"/>
</dbReference>
<accession>H1XV50</accession>
<evidence type="ECO:0000313" key="4">
    <source>
        <dbReference type="EMBL" id="EHO42883.1"/>
    </source>
</evidence>
<dbReference type="GO" id="GO:0006508">
    <property type="term" value="P:proteolysis"/>
    <property type="evidence" value="ECO:0007669"/>
    <property type="project" value="UniProtKB-KW"/>
</dbReference>
<keyword evidence="3" id="KW-0645">Protease</keyword>
<dbReference type="PaxDb" id="880073-Calab_3279"/>
<dbReference type="InterPro" id="IPR003675">
    <property type="entry name" value="Rce1/LyrA-like_dom"/>
</dbReference>
<dbReference type="GO" id="GO:0080120">
    <property type="term" value="P:CAAX-box protein maturation"/>
    <property type="evidence" value="ECO:0007669"/>
    <property type="project" value="UniProtKB-ARBA"/>
</dbReference>
<evidence type="ECO:0000259" key="2">
    <source>
        <dbReference type="Pfam" id="PF02517"/>
    </source>
</evidence>
<dbReference type="GO" id="GO:0004175">
    <property type="term" value="F:endopeptidase activity"/>
    <property type="evidence" value="ECO:0007669"/>
    <property type="project" value="UniProtKB-ARBA"/>
</dbReference>
<dbReference type="HOGENOM" id="CLU_1127458_0_0_0"/>
<dbReference type="Proteomes" id="UP000183868">
    <property type="component" value="Chromosome"/>
</dbReference>
<feature type="transmembrane region" description="Helical" evidence="1">
    <location>
        <begin position="201"/>
        <end position="220"/>
    </location>
</feature>
<evidence type="ECO:0000313" key="5">
    <source>
        <dbReference type="Proteomes" id="UP000004671"/>
    </source>
</evidence>
<dbReference type="EMBL" id="CP018099">
    <property type="protein sequence ID" value="APF18924.1"/>
    <property type="molecule type" value="Genomic_DNA"/>
</dbReference>
<feature type="transmembrane region" description="Helical" evidence="1">
    <location>
        <begin position="128"/>
        <end position="153"/>
    </location>
</feature>
<proteinExistence type="predicted"/>
<gene>
    <name evidence="3" type="ORF">Cabys_2175</name>
    <name evidence="4" type="ORF">Calab_3279</name>
</gene>
<dbReference type="Pfam" id="PF02517">
    <property type="entry name" value="Rce1-like"/>
    <property type="match status" value="1"/>
</dbReference>
<name>H1XV50_CALAY</name>
<keyword evidence="1" id="KW-0812">Transmembrane</keyword>
<sequence precursor="true">MKLSPSHKIYLGLVIVLSLFSALNVFLPQGSFLPPYQLPAPKSIIAVVTALMMLVLYGGLGLVGLTLSRKLGFTETLDEQVSNRQHFLIPALVGSALGLFFIGADTILSQFHSLGHLPHPPFPTSLVASIVASIGEEIIFRLFFISFWTWLISSILLKRKWQSQVFWVVTALSAFAFAAAHLPSVMMLFSLKQFNQIPPALLIEILLLNGTLSVAAAYYFRKYGFLAAVGIHFWADVVWHVIWGGC</sequence>
<dbReference type="RefSeq" id="WP_006930268.1">
    <property type="nucleotide sequence ID" value="NZ_CM001402.1"/>
</dbReference>
<feature type="transmembrane region" description="Helical" evidence="1">
    <location>
        <begin position="165"/>
        <end position="189"/>
    </location>
</feature>
<dbReference type="AlphaFoldDB" id="H1XV50"/>
<keyword evidence="1" id="KW-1133">Transmembrane helix</keyword>
<evidence type="ECO:0000256" key="1">
    <source>
        <dbReference type="SAM" id="Phobius"/>
    </source>
</evidence>
<feature type="transmembrane region" description="Helical" evidence="1">
    <location>
        <begin position="87"/>
        <end position="108"/>
    </location>
</feature>
<protein>
    <submittedName>
        <fullName evidence="4">Abortive infection protein</fullName>
    </submittedName>
    <submittedName>
        <fullName evidence="3">CAAX protease self-immunity</fullName>
    </submittedName>
</protein>
<feature type="transmembrane region" description="Helical" evidence="1">
    <location>
        <begin position="225"/>
        <end position="243"/>
    </location>
</feature>
<keyword evidence="3" id="KW-0378">Hydrolase</keyword>
<feature type="domain" description="CAAX prenyl protease 2/Lysostaphin resistance protein A-like" evidence="2">
    <location>
        <begin position="121"/>
        <end position="237"/>
    </location>
</feature>
<dbReference type="Proteomes" id="UP000004671">
    <property type="component" value="Chromosome"/>
</dbReference>
<keyword evidence="1" id="KW-0472">Membrane</keyword>
<dbReference type="STRING" id="880073.Cabys_2175"/>
<dbReference type="OrthoDB" id="378663at2"/>
<dbReference type="KEGG" id="caby:Cabys_2175"/>
<reference evidence="4 5" key="1">
    <citation type="submission" date="2011-09" db="EMBL/GenBank/DDBJ databases">
        <title>The permanent draft genome of Caldithrix abyssi DSM 13497.</title>
        <authorList>
            <consortium name="US DOE Joint Genome Institute (JGI-PGF)"/>
            <person name="Lucas S."/>
            <person name="Han J."/>
            <person name="Lapidus A."/>
            <person name="Bruce D."/>
            <person name="Goodwin L."/>
            <person name="Pitluck S."/>
            <person name="Peters L."/>
            <person name="Kyrpides N."/>
            <person name="Mavromatis K."/>
            <person name="Ivanova N."/>
            <person name="Mikhailova N."/>
            <person name="Chertkov O."/>
            <person name="Detter J.C."/>
            <person name="Tapia R."/>
            <person name="Han C."/>
            <person name="Land M."/>
            <person name="Hauser L."/>
            <person name="Markowitz V."/>
            <person name="Cheng J.-F."/>
            <person name="Hugenholtz P."/>
            <person name="Woyke T."/>
            <person name="Wu D."/>
            <person name="Spring S."/>
            <person name="Brambilla E."/>
            <person name="Klenk H.-P."/>
            <person name="Eisen J.A."/>
        </authorList>
    </citation>
    <scope>NUCLEOTIDE SEQUENCE [LARGE SCALE GENOMIC DNA]</scope>
    <source>
        <strain evidence="4 5">DSM 13497</strain>
    </source>
</reference>
<feature type="transmembrane region" description="Helical" evidence="1">
    <location>
        <begin position="44"/>
        <end position="67"/>
    </location>
</feature>
<feature type="transmembrane region" description="Helical" evidence="1">
    <location>
        <begin position="9"/>
        <end position="32"/>
    </location>
</feature>
<reference evidence="3 6" key="2">
    <citation type="submission" date="2016-11" db="EMBL/GenBank/DDBJ databases">
        <title>Genomic analysis of Caldithrix abyssi and proposal of a novel bacterial phylum Caldithrichaeota.</title>
        <authorList>
            <person name="Kublanov I."/>
            <person name="Sigalova O."/>
            <person name="Gavrilov S."/>
            <person name="Lebedinsky A."/>
            <person name="Ivanova N."/>
            <person name="Daum C."/>
            <person name="Reddy T."/>
            <person name="Klenk H.P."/>
            <person name="Goker M."/>
            <person name="Reva O."/>
            <person name="Miroshnichenko M."/>
            <person name="Kyprides N."/>
            <person name="Woyke T."/>
            <person name="Gelfand M."/>
        </authorList>
    </citation>
    <scope>NUCLEOTIDE SEQUENCE [LARGE SCALE GENOMIC DNA]</scope>
    <source>
        <strain evidence="3 6">LF13</strain>
    </source>
</reference>
<evidence type="ECO:0000313" key="3">
    <source>
        <dbReference type="EMBL" id="APF18924.1"/>
    </source>
</evidence>
<keyword evidence="5" id="KW-1185">Reference proteome</keyword>
<organism evidence="4 5">
    <name type="scientific">Caldithrix abyssi DSM 13497</name>
    <dbReference type="NCBI Taxonomy" id="880073"/>
    <lineage>
        <taxon>Bacteria</taxon>
        <taxon>Pseudomonadati</taxon>
        <taxon>Calditrichota</taxon>
        <taxon>Calditrichia</taxon>
        <taxon>Calditrichales</taxon>
        <taxon>Calditrichaceae</taxon>
        <taxon>Caldithrix</taxon>
    </lineage>
</organism>
<evidence type="ECO:0000313" key="6">
    <source>
        <dbReference type="Proteomes" id="UP000183868"/>
    </source>
</evidence>